<accession>A0A8E2FAN9</accession>
<sequence>MHTGLVVFGVLACRERLASNTDLLQKLQSKSLRVKEDMSASISTSTPDIAWPWLLHASWTDLRPAFSPQPLT</sequence>
<name>A0A8E2FAN9_9PEZI</name>
<evidence type="ECO:0000313" key="2">
    <source>
        <dbReference type="Proteomes" id="UP000250140"/>
    </source>
</evidence>
<dbReference type="EMBL" id="KV748799">
    <property type="protein sequence ID" value="OCL13003.1"/>
    <property type="molecule type" value="Genomic_DNA"/>
</dbReference>
<dbReference type="Proteomes" id="UP000250140">
    <property type="component" value="Unassembled WGS sequence"/>
</dbReference>
<dbReference type="AlphaFoldDB" id="A0A8E2FAN9"/>
<keyword evidence="2" id="KW-1185">Reference proteome</keyword>
<organism evidence="1 2">
    <name type="scientific">Glonium stellatum</name>
    <dbReference type="NCBI Taxonomy" id="574774"/>
    <lineage>
        <taxon>Eukaryota</taxon>
        <taxon>Fungi</taxon>
        <taxon>Dikarya</taxon>
        <taxon>Ascomycota</taxon>
        <taxon>Pezizomycotina</taxon>
        <taxon>Dothideomycetes</taxon>
        <taxon>Pleosporomycetidae</taxon>
        <taxon>Gloniales</taxon>
        <taxon>Gloniaceae</taxon>
        <taxon>Glonium</taxon>
    </lineage>
</organism>
<protein>
    <submittedName>
        <fullName evidence="1">Uncharacterized protein</fullName>
    </submittedName>
</protein>
<reference evidence="1 2" key="1">
    <citation type="journal article" date="2016" name="Nat. Commun.">
        <title>Ectomycorrhizal ecology is imprinted in the genome of the dominant symbiotic fungus Cenococcum geophilum.</title>
        <authorList>
            <consortium name="DOE Joint Genome Institute"/>
            <person name="Peter M."/>
            <person name="Kohler A."/>
            <person name="Ohm R.A."/>
            <person name="Kuo A."/>
            <person name="Krutzmann J."/>
            <person name="Morin E."/>
            <person name="Arend M."/>
            <person name="Barry K.W."/>
            <person name="Binder M."/>
            <person name="Choi C."/>
            <person name="Clum A."/>
            <person name="Copeland A."/>
            <person name="Grisel N."/>
            <person name="Haridas S."/>
            <person name="Kipfer T."/>
            <person name="LaButti K."/>
            <person name="Lindquist E."/>
            <person name="Lipzen A."/>
            <person name="Maire R."/>
            <person name="Meier B."/>
            <person name="Mihaltcheva S."/>
            <person name="Molinier V."/>
            <person name="Murat C."/>
            <person name="Poggeler S."/>
            <person name="Quandt C.A."/>
            <person name="Sperisen C."/>
            <person name="Tritt A."/>
            <person name="Tisserant E."/>
            <person name="Crous P.W."/>
            <person name="Henrissat B."/>
            <person name="Nehls U."/>
            <person name="Egli S."/>
            <person name="Spatafora J.W."/>
            <person name="Grigoriev I.V."/>
            <person name="Martin F.M."/>
        </authorList>
    </citation>
    <scope>NUCLEOTIDE SEQUENCE [LARGE SCALE GENOMIC DNA]</scope>
    <source>
        <strain evidence="1 2">CBS 207.34</strain>
    </source>
</reference>
<evidence type="ECO:0000313" key="1">
    <source>
        <dbReference type="EMBL" id="OCL13003.1"/>
    </source>
</evidence>
<proteinExistence type="predicted"/>
<gene>
    <name evidence="1" type="ORF">AOQ84DRAFT_130399</name>
</gene>